<dbReference type="EC" id="2.7.7.49" evidence="1"/>
<dbReference type="Ensembl" id="ENSZALT00000013056.1">
    <property type="protein sequence ID" value="ENSZALP00000009325.1"/>
    <property type="gene ID" value="ENSZALG00000008034.1"/>
</dbReference>
<feature type="domain" description="Integrase-type" evidence="14">
    <location>
        <begin position="327"/>
        <end position="368"/>
    </location>
</feature>
<keyword evidence="11" id="KW-0863">Zinc-finger</keyword>
<dbReference type="GO" id="GO:0035613">
    <property type="term" value="F:RNA stem-loop binding"/>
    <property type="evidence" value="ECO:0007669"/>
    <property type="project" value="TreeGrafter"/>
</dbReference>
<proteinExistence type="predicted"/>
<dbReference type="InterPro" id="IPR003308">
    <property type="entry name" value="Integrase_Zn-bd_dom_N"/>
</dbReference>
<dbReference type="GO" id="GO:0003964">
    <property type="term" value="F:RNA-directed DNA polymerase activity"/>
    <property type="evidence" value="ECO:0007669"/>
    <property type="project" value="UniProtKB-KW"/>
</dbReference>
<dbReference type="Gene3D" id="1.10.10.200">
    <property type="match status" value="1"/>
</dbReference>
<dbReference type="PROSITE" id="PS51027">
    <property type="entry name" value="INTEGRASE_DBD"/>
    <property type="match status" value="1"/>
</dbReference>
<dbReference type="InterPro" id="IPR001037">
    <property type="entry name" value="Integrase_C_retrovir"/>
</dbReference>
<dbReference type="PANTHER" id="PTHR41694">
    <property type="entry name" value="ENDOGENOUS RETROVIRUS GROUP K MEMBER POL PROTEIN"/>
    <property type="match status" value="1"/>
</dbReference>
<evidence type="ECO:0000256" key="10">
    <source>
        <dbReference type="ARBA" id="ARBA00023125"/>
    </source>
</evidence>
<dbReference type="AlphaFoldDB" id="A0A8D2MIV2"/>
<keyword evidence="10" id="KW-0238">DNA-binding</keyword>
<evidence type="ECO:0000256" key="9">
    <source>
        <dbReference type="ARBA" id="ARBA00022918"/>
    </source>
</evidence>
<dbReference type="PROSITE" id="PS50879">
    <property type="entry name" value="RNASE_H_1"/>
    <property type="match status" value="1"/>
</dbReference>
<dbReference type="Proteomes" id="UP000694413">
    <property type="component" value="Unassembled WGS sequence"/>
</dbReference>
<reference evidence="18" key="2">
    <citation type="submission" date="2025-09" db="UniProtKB">
        <authorList>
            <consortium name="Ensembl"/>
        </authorList>
    </citation>
    <scope>IDENTIFICATION</scope>
</reference>
<dbReference type="PROSITE" id="PS50994">
    <property type="entry name" value="INTEGRASE"/>
    <property type="match status" value="1"/>
</dbReference>
<feature type="DNA-binding region" description="Integrase-type" evidence="12">
    <location>
        <begin position="546"/>
        <end position="595"/>
    </location>
</feature>
<name>A0A8D2MIV2_ZONAL</name>
<feature type="region of interest" description="Disordered" evidence="13">
    <location>
        <begin position="600"/>
        <end position="625"/>
    </location>
</feature>
<evidence type="ECO:0000256" key="3">
    <source>
        <dbReference type="ARBA" id="ARBA00022695"/>
    </source>
</evidence>
<feature type="domain" description="RNase H type-1" evidence="15">
    <location>
        <begin position="187"/>
        <end position="323"/>
    </location>
</feature>
<dbReference type="PANTHER" id="PTHR41694:SF3">
    <property type="entry name" value="RNA-DIRECTED DNA POLYMERASE-RELATED"/>
    <property type="match status" value="1"/>
</dbReference>
<dbReference type="Pfam" id="PF00075">
    <property type="entry name" value="RNase_H"/>
    <property type="match status" value="1"/>
</dbReference>
<feature type="domain" description="Integrase catalytic" evidence="16">
    <location>
        <begin position="378"/>
        <end position="569"/>
    </location>
</feature>
<evidence type="ECO:0000256" key="7">
    <source>
        <dbReference type="ARBA" id="ARBA00022801"/>
    </source>
</evidence>
<dbReference type="InterPro" id="IPR017856">
    <property type="entry name" value="Integrase-like_N"/>
</dbReference>
<dbReference type="GO" id="GO:0004523">
    <property type="term" value="F:RNA-DNA hybrid ribonuclease activity"/>
    <property type="evidence" value="ECO:0007669"/>
    <property type="project" value="InterPro"/>
</dbReference>
<evidence type="ECO:0000259" key="15">
    <source>
        <dbReference type="PROSITE" id="PS50879"/>
    </source>
</evidence>
<dbReference type="InterPro" id="IPR001584">
    <property type="entry name" value="Integrase_cat-core"/>
</dbReference>
<dbReference type="SUPFAM" id="SSF53098">
    <property type="entry name" value="Ribonuclease H-like"/>
    <property type="match status" value="2"/>
</dbReference>
<evidence type="ECO:0000256" key="5">
    <source>
        <dbReference type="ARBA" id="ARBA00022723"/>
    </source>
</evidence>
<evidence type="ECO:0000256" key="12">
    <source>
        <dbReference type="PROSITE-ProRule" id="PRU00506"/>
    </source>
</evidence>
<dbReference type="GO" id="GO:0003677">
    <property type="term" value="F:DNA binding"/>
    <property type="evidence" value="ECO:0007669"/>
    <property type="project" value="UniProtKB-KW"/>
</dbReference>
<evidence type="ECO:0000259" key="14">
    <source>
        <dbReference type="PROSITE" id="PS50876"/>
    </source>
</evidence>
<accession>A0A8D2MIV2</accession>
<dbReference type="Pfam" id="PF00665">
    <property type="entry name" value="rve"/>
    <property type="match status" value="1"/>
</dbReference>
<evidence type="ECO:0000256" key="1">
    <source>
        <dbReference type="ARBA" id="ARBA00012493"/>
    </source>
</evidence>
<protein>
    <recommendedName>
        <fullName evidence="1">RNA-directed DNA polymerase</fullName>
        <ecNumber evidence="1">2.7.7.49</ecNumber>
    </recommendedName>
</protein>
<dbReference type="SUPFAM" id="SSF56672">
    <property type="entry name" value="DNA/RNA polymerases"/>
    <property type="match status" value="1"/>
</dbReference>
<dbReference type="Gene3D" id="3.30.420.10">
    <property type="entry name" value="Ribonuclease H-like superfamily/Ribonuclease H"/>
    <property type="match status" value="2"/>
</dbReference>
<keyword evidence="5" id="KW-0479">Metal-binding</keyword>
<keyword evidence="6" id="KW-0255">Endonuclease</keyword>
<keyword evidence="4" id="KW-0540">Nuclease</keyword>
<dbReference type="Pfam" id="PF02022">
    <property type="entry name" value="Integrase_Zn"/>
    <property type="match status" value="1"/>
</dbReference>
<evidence type="ECO:0000259" key="17">
    <source>
        <dbReference type="PROSITE" id="PS51027"/>
    </source>
</evidence>
<keyword evidence="3" id="KW-0548">Nucleotidyltransferase</keyword>
<evidence type="ECO:0000256" key="13">
    <source>
        <dbReference type="SAM" id="MobiDB-lite"/>
    </source>
</evidence>
<dbReference type="InterPro" id="IPR002156">
    <property type="entry name" value="RNaseH_domain"/>
</dbReference>
<evidence type="ECO:0000256" key="6">
    <source>
        <dbReference type="ARBA" id="ARBA00022759"/>
    </source>
</evidence>
<dbReference type="InterPro" id="IPR043502">
    <property type="entry name" value="DNA/RNA_pol_sf"/>
</dbReference>
<organism evidence="18 19">
    <name type="scientific">Zonotrichia albicollis</name>
    <name type="common">White-throated sparrow</name>
    <name type="synonym">Fringilla albicollis</name>
    <dbReference type="NCBI Taxonomy" id="44394"/>
    <lineage>
        <taxon>Eukaryota</taxon>
        <taxon>Metazoa</taxon>
        <taxon>Chordata</taxon>
        <taxon>Craniata</taxon>
        <taxon>Vertebrata</taxon>
        <taxon>Euteleostomi</taxon>
        <taxon>Archelosauria</taxon>
        <taxon>Archosauria</taxon>
        <taxon>Dinosauria</taxon>
        <taxon>Saurischia</taxon>
        <taxon>Theropoda</taxon>
        <taxon>Coelurosauria</taxon>
        <taxon>Aves</taxon>
        <taxon>Neognathae</taxon>
        <taxon>Neoaves</taxon>
        <taxon>Telluraves</taxon>
        <taxon>Australaves</taxon>
        <taxon>Passeriformes</taxon>
        <taxon>Passerellidae</taxon>
        <taxon>Zonotrichia</taxon>
    </lineage>
</organism>
<keyword evidence="8" id="KW-0229">DNA integration</keyword>
<dbReference type="PROSITE" id="PS50876">
    <property type="entry name" value="ZF_INTEGRASE"/>
    <property type="match status" value="1"/>
</dbReference>
<dbReference type="InterPro" id="IPR012337">
    <property type="entry name" value="RNaseH-like_sf"/>
</dbReference>
<dbReference type="GO" id="GO:0008270">
    <property type="term" value="F:zinc ion binding"/>
    <property type="evidence" value="ECO:0007669"/>
    <property type="project" value="UniProtKB-KW"/>
</dbReference>
<evidence type="ECO:0000313" key="18">
    <source>
        <dbReference type="Ensembl" id="ENSZALP00000009325.1"/>
    </source>
</evidence>
<keyword evidence="2" id="KW-0808">Transferase</keyword>
<feature type="domain" description="Integrase-type" evidence="17">
    <location>
        <begin position="546"/>
        <end position="595"/>
    </location>
</feature>
<evidence type="ECO:0000256" key="4">
    <source>
        <dbReference type="ARBA" id="ARBA00022722"/>
    </source>
</evidence>
<keyword evidence="7" id="KW-0378">Hydrolase</keyword>
<keyword evidence="19" id="KW-1185">Reference proteome</keyword>
<dbReference type="GO" id="GO:0015074">
    <property type="term" value="P:DNA integration"/>
    <property type="evidence" value="ECO:0007669"/>
    <property type="project" value="UniProtKB-KW"/>
</dbReference>
<evidence type="ECO:0000256" key="8">
    <source>
        <dbReference type="ARBA" id="ARBA00022908"/>
    </source>
</evidence>
<dbReference type="InterPro" id="IPR036397">
    <property type="entry name" value="RNaseH_sf"/>
</dbReference>
<feature type="compositionally biased region" description="Basic and acidic residues" evidence="13">
    <location>
        <begin position="603"/>
        <end position="618"/>
    </location>
</feature>
<sequence>MAAPFCANELLDELRPLLKGTDPAQPVHITSEQVKTLQQILDCVTQGSVRRRDLNLPIQLTVCCGTKFLLGALFQQNRKMGEVWVLEWISPPLQQHKTLLQKIEILADLLKKGHEQALQITGKEPDQTRIPMKKDTLTWYLINSMELQEALLGAGSVIATDDIPNIPLNWVGQWGWIQCPKRLQKPLSDAITAYTHAGRKSRTAAVTWQEKGQWHHQILQASKLDTLQTMELLAVVWAMMHFSGPLNIVTDSLYVAGVCEQIQDASIKEVQNRRLHELFIQLQRAIRLRKHPFSLIHIRSHKWDIGLGEGNARADKLVSVTEITPNPTQTMAREAHSMFHQNAKGLHREFQISMDEARAIVKACPICSHHNGGCGLGLGVNPRGFNTNETWQMDVTHVAEFGRMKYVHVTIDTYSHFIWATAQTGEKVGQVERHLSSCFAVMGVPRGIKTDNGPAYCSKRIKQFMQMWGIEHVTGIPSSLTGQAIVERANGTLTRYLGKYKDIRELQERLLRSLFVLNHLCVFGESKVPAVIRHYVQEKESVKQDVWVKYRDPKTGQWQGPAKVLGPRISLDILVSLPLQDPYWVPAKWTRAAVLDGTTRTPSTERRRLSVSRDEAVDHPSTNTS</sequence>
<evidence type="ECO:0000256" key="11">
    <source>
        <dbReference type="PROSITE-ProRule" id="PRU00450"/>
    </source>
</evidence>
<reference evidence="18" key="1">
    <citation type="submission" date="2025-08" db="UniProtKB">
        <authorList>
            <consortium name="Ensembl"/>
        </authorList>
    </citation>
    <scope>IDENTIFICATION</scope>
</reference>
<evidence type="ECO:0000256" key="2">
    <source>
        <dbReference type="ARBA" id="ARBA00022679"/>
    </source>
</evidence>
<keyword evidence="11" id="KW-0862">Zinc</keyword>
<evidence type="ECO:0000259" key="16">
    <source>
        <dbReference type="PROSITE" id="PS50994"/>
    </source>
</evidence>
<keyword evidence="9" id="KW-0695">RNA-directed DNA polymerase</keyword>
<evidence type="ECO:0000313" key="19">
    <source>
        <dbReference type="Proteomes" id="UP000694413"/>
    </source>
</evidence>
<dbReference type="SUPFAM" id="SSF46919">
    <property type="entry name" value="N-terminal Zn binding domain of HIV integrase"/>
    <property type="match status" value="1"/>
</dbReference>